<gene>
    <name evidence="1" type="ORF">CAETHG_3802</name>
</gene>
<dbReference type="Proteomes" id="UP000017590">
    <property type="component" value="Chromosome"/>
</dbReference>
<dbReference type="RefSeq" id="WP_242834130.1">
    <property type="nucleotide sequence ID" value="NC_022592.1"/>
</dbReference>
<proteinExistence type="predicted"/>
<dbReference type="Gene3D" id="2.30.30.110">
    <property type="match status" value="1"/>
</dbReference>
<reference evidence="2" key="1">
    <citation type="journal article" date="2014" name="Biotechnol. Biofuels">
        <title>Comparison of single-molecule sequencing and hybrid approaches for finishing the genome of Clostridium autoethanogenum and analysis of CRISPR systems in industrial relevant Clostridia.</title>
        <authorList>
            <person name="Brown S.D."/>
            <person name="Nagaraju S."/>
            <person name="Utturkar S."/>
            <person name="De Tissera S."/>
            <person name="Segovia S."/>
            <person name="Mitchell W."/>
            <person name="Land M.L."/>
            <person name="Dassanayake A."/>
            <person name="Kopke M."/>
        </authorList>
    </citation>
    <scope>NUCLEOTIDE SEQUENCE [LARGE SCALE GENOMIC DNA]</scope>
    <source>
        <strain evidence="2">DSM 10061</strain>
    </source>
</reference>
<sequence length="136" mass="15886">MIKLCKVRDIILVKNYKSQGKEINKHSFVVLSDEHGKIHGLNYDIICSVMSSFKNDEQRKKKLEYPGNFPIAHNDSIIENNDGIDGYIKAEQFYYFNKDKLDYIVMGELKEDVFNLVLDFIEDEMDCPIEQITDNL</sequence>
<dbReference type="SUPFAM" id="SSF50118">
    <property type="entry name" value="Cell growth inhibitor/plasmid maintenance toxic component"/>
    <property type="match status" value="1"/>
</dbReference>
<dbReference type="EMBL" id="CP006763">
    <property type="protein sequence ID" value="AGY78003.2"/>
    <property type="molecule type" value="Genomic_DNA"/>
</dbReference>
<keyword evidence="2" id="KW-1185">Reference proteome</keyword>
<evidence type="ECO:0000313" key="2">
    <source>
        <dbReference type="Proteomes" id="UP000017590"/>
    </source>
</evidence>
<name>A0ABM5NZ93_9CLOT</name>
<organism evidence="1 2">
    <name type="scientific">Clostridium autoethanogenum DSM 10061</name>
    <dbReference type="NCBI Taxonomy" id="1341692"/>
    <lineage>
        <taxon>Bacteria</taxon>
        <taxon>Bacillati</taxon>
        <taxon>Bacillota</taxon>
        <taxon>Clostridia</taxon>
        <taxon>Eubacteriales</taxon>
        <taxon>Clostridiaceae</taxon>
        <taxon>Clostridium</taxon>
    </lineage>
</organism>
<accession>A0ABM5NZ93</accession>
<dbReference type="InterPro" id="IPR011067">
    <property type="entry name" value="Plasmid_toxin/cell-grow_inhib"/>
</dbReference>
<protein>
    <submittedName>
        <fullName evidence="1">Type II toxin-antitoxin system PemK/MazF family toxin</fullName>
    </submittedName>
</protein>
<evidence type="ECO:0000313" key="1">
    <source>
        <dbReference type="EMBL" id="AGY78003.2"/>
    </source>
</evidence>